<gene>
    <name evidence="1" type="ORF">KC717_03740</name>
</gene>
<dbReference type="Proteomes" id="UP000754563">
    <property type="component" value="Unassembled WGS sequence"/>
</dbReference>
<name>A0A955RKC6_9BACT</name>
<comment type="caution">
    <text evidence="1">The sequence shown here is derived from an EMBL/GenBank/DDBJ whole genome shotgun (WGS) entry which is preliminary data.</text>
</comment>
<dbReference type="EMBL" id="JAGQLH010000041">
    <property type="protein sequence ID" value="MCA9385734.1"/>
    <property type="molecule type" value="Genomic_DNA"/>
</dbReference>
<reference evidence="1" key="2">
    <citation type="journal article" date="2021" name="Microbiome">
        <title>Successional dynamics and alternative stable states in a saline activated sludge microbial community over 9 years.</title>
        <authorList>
            <person name="Wang Y."/>
            <person name="Ye J."/>
            <person name="Ju F."/>
            <person name="Liu L."/>
            <person name="Boyd J.A."/>
            <person name="Deng Y."/>
            <person name="Parks D.H."/>
            <person name="Jiang X."/>
            <person name="Yin X."/>
            <person name="Woodcroft B.J."/>
            <person name="Tyson G.W."/>
            <person name="Hugenholtz P."/>
            <person name="Polz M.F."/>
            <person name="Zhang T."/>
        </authorList>
    </citation>
    <scope>NUCLEOTIDE SEQUENCE</scope>
    <source>
        <strain evidence="1">HKST-UBA11</strain>
    </source>
</reference>
<dbReference type="AlphaFoldDB" id="A0A955RKC6"/>
<accession>A0A955RKC6</accession>
<proteinExistence type="predicted"/>
<reference evidence="1" key="1">
    <citation type="submission" date="2020-04" db="EMBL/GenBank/DDBJ databases">
        <authorList>
            <person name="Zhang T."/>
        </authorList>
    </citation>
    <scope>NUCLEOTIDE SEQUENCE</scope>
    <source>
        <strain evidence="1">HKST-UBA11</strain>
    </source>
</reference>
<protein>
    <submittedName>
        <fullName evidence="1">Uncharacterized protein</fullName>
    </submittedName>
</protein>
<evidence type="ECO:0000313" key="1">
    <source>
        <dbReference type="EMBL" id="MCA9385734.1"/>
    </source>
</evidence>
<evidence type="ECO:0000313" key="2">
    <source>
        <dbReference type="Proteomes" id="UP000754563"/>
    </source>
</evidence>
<sequence length="64" mass="7049">MSEAVEEVRPLYTQERTPNFRHKLGGAVLLLIGSIIDSTHIFDGFGEALQLFLAINMGDSADNE</sequence>
<organism evidence="1 2">
    <name type="scientific">Candidatus Dojkabacteria bacterium</name>
    <dbReference type="NCBI Taxonomy" id="2099670"/>
    <lineage>
        <taxon>Bacteria</taxon>
        <taxon>Candidatus Dojkabacteria</taxon>
    </lineage>
</organism>